<evidence type="ECO:0000313" key="1">
    <source>
        <dbReference type="EMBL" id="MBK9985253.1"/>
    </source>
</evidence>
<comment type="caution">
    <text evidence="1">The sequence shown here is derived from an EMBL/GenBank/DDBJ whole genome shotgun (WGS) entry which is preliminary data.</text>
</comment>
<reference evidence="1 2" key="1">
    <citation type="submission" date="2020-10" db="EMBL/GenBank/DDBJ databases">
        <title>Connecting structure to function with the recovery of over 1000 high-quality activated sludge metagenome-assembled genomes encoding full-length rRNA genes using long-read sequencing.</title>
        <authorList>
            <person name="Singleton C.M."/>
            <person name="Petriglieri F."/>
            <person name="Kristensen J.M."/>
            <person name="Kirkegaard R.H."/>
            <person name="Michaelsen T.Y."/>
            <person name="Andersen M.H."/>
            <person name="Karst S.M."/>
            <person name="Dueholm M.S."/>
            <person name="Nielsen P.H."/>
            <person name="Albertsen M."/>
        </authorList>
    </citation>
    <scope>NUCLEOTIDE SEQUENCE [LARGE SCALE GENOMIC DNA]</scope>
    <source>
        <strain evidence="1">Ribe_18-Q3-R11-54_MAXAC.273</strain>
    </source>
</reference>
<dbReference type="EMBL" id="JADKGY010000034">
    <property type="protein sequence ID" value="MBK9985253.1"/>
    <property type="molecule type" value="Genomic_DNA"/>
</dbReference>
<sequence>MRIVSPGRWPLEVGPTDRSTVWWGLGQTNQISSIRPRSMNDEFIFGCGAAAVIPTINGDFRPKAGI</sequence>
<gene>
    <name evidence="1" type="ORF">IPP15_23400</name>
</gene>
<name>A0A9D7T0C4_9BACT</name>
<evidence type="ECO:0000313" key="2">
    <source>
        <dbReference type="Proteomes" id="UP000808337"/>
    </source>
</evidence>
<accession>A0A9D7T0C4</accession>
<organism evidence="1 2">
    <name type="scientific">Candidatus Opimibacter skivensis</name>
    <dbReference type="NCBI Taxonomy" id="2982028"/>
    <lineage>
        <taxon>Bacteria</taxon>
        <taxon>Pseudomonadati</taxon>
        <taxon>Bacteroidota</taxon>
        <taxon>Saprospiria</taxon>
        <taxon>Saprospirales</taxon>
        <taxon>Saprospiraceae</taxon>
        <taxon>Candidatus Opimibacter</taxon>
    </lineage>
</organism>
<dbReference type="Proteomes" id="UP000808337">
    <property type="component" value="Unassembled WGS sequence"/>
</dbReference>
<dbReference type="AlphaFoldDB" id="A0A9D7T0C4"/>
<proteinExistence type="predicted"/>
<protein>
    <submittedName>
        <fullName evidence="1">Uncharacterized protein</fullName>
    </submittedName>
</protein>